<evidence type="ECO:0000313" key="2">
    <source>
        <dbReference type="EMBL" id="BBC31621.1"/>
    </source>
</evidence>
<proteinExistence type="predicted"/>
<protein>
    <submittedName>
        <fullName evidence="2">Uncharacterized protein</fullName>
    </submittedName>
</protein>
<dbReference type="EMBL" id="AP018448">
    <property type="protein sequence ID" value="BBC31621.1"/>
    <property type="molecule type" value="Genomic_DNA"/>
</dbReference>
<evidence type="ECO:0000256" key="1">
    <source>
        <dbReference type="SAM" id="MobiDB-lite"/>
    </source>
</evidence>
<name>A0ABN5VF09_9ACTN</name>
<organism evidence="2 3">
    <name type="scientific">Streptomyces graminofaciens</name>
    <dbReference type="NCBI Taxonomy" id="68212"/>
    <lineage>
        <taxon>Bacteria</taxon>
        <taxon>Bacillati</taxon>
        <taxon>Actinomycetota</taxon>
        <taxon>Actinomycetes</taxon>
        <taxon>Kitasatosporales</taxon>
        <taxon>Streptomycetaceae</taxon>
        <taxon>Streptomyces</taxon>
    </lineage>
</organism>
<evidence type="ECO:0000313" key="3">
    <source>
        <dbReference type="Proteomes" id="UP001321542"/>
    </source>
</evidence>
<gene>
    <name evidence="2" type="ORF">SGFS_029150</name>
</gene>
<accession>A0ABN5VF09</accession>
<reference evidence="2 3" key="2">
    <citation type="journal article" date="2023" name="ChemBioChem">
        <title>Acyltransferase Domain Exchange between Two Independent Type I Polyketide Synthases in the Same Producer Strain of Macrolide Antibiotics.</title>
        <authorList>
            <person name="Kudo F."/>
            <person name="Kishikawa K."/>
            <person name="Tsuboi K."/>
            <person name="Kido T."/>
            <person name="Usui T."/>
            <person name="Hashimoto J."/>
            <person name="Shin-Ya K."/>
            <person name="Miyanaga A."/>
            <person name="Eguchi T."/>
        </authorList>
    </citation>
    <scope>NUCLEOTIDE SEQUENCE [LARGE SCALE GENOMIC DNA]</scope>
    <source>
        <strain evidence="2 3">A-8890</strain>
    </source>
</reference>
<dbReference type="Proteomes" id="UP001321542">
    <property type="component" value="Chromosome"/>
</dbReference>
<sequence>MDVAGTGTGTGAQPKARTRGGTEVWPQDETTDTAAGVRDSTAVDNLDEAARPPRGPETGAGAGPAWSETAA</sequence>
<reference evidence="2 3" key="1">
    <citation type="journal article" date="2010" name="ChemBioChem">
        <title>Cloning and characterization of the biosynthetic gene cluster of 16-membered macrolide antibiotic FD-891: involvement of a dual functional cytochrome P450 monooxygenase catalyzing epoxidation and hydroxylation.</title>
        <authorList>
            <person name="Kudo F."/>
            <person name="Motegi A."/>
            <person name="Mizoue K."/>
            <person name="Eguchi T."/>
        </authorList>
    </citation>
    <scope>NUCLEOTIDE SEQUENCE [LARGE SCALE GENOMIC DNA]</scope>
    <source>
        <strain evidence="2 3">A-8890</strain>
    </source>
</reference>
<keyword evidence="3" id="KW-1185">Reference proteome</keyword>
<feature type="region of interest" description="Disordered" evidence="1">
    <location>
        <begin position="1"/>
        <end position="71"/>
    </location>
</feature>
<feature type="compositionally biased region" description="Gly residues" evidence="1">
    <location>
        <begin position="1"/>
        <end position="10"/>
    </location>
</feature>